<evidence type="ECO:0000256" key="2">
    <source>
        <dbReference type="ARBA" id="ARBA00022771"/>
    </source>
</evidence>
<dbReference type="GO" id="GO:0008270">
    <property type="term" value="F:zinc ion binding"/>
    <property type="evidence" value="ECO:0007669"/>
    <property type="project" value="UniProtKB-KW"/>
</dbReference>
<dbReference type="Pfam" id="PF00643">
    <property type="entry name" value="zf-B_box"/>
    <property type="match status" value="1"/>
</dbReference>
<dbReference type="InterPro" id="IPR013083">
    <property type="entry name" value="Znf_RING/FYVE/PHD"/>
</dbReference>
<organism evidence="7 8">
    <name type="scientific">Oncorhynchus mykiss</name>
    <name type="common">Rainbow trout</name>
    <name type="synonym">Salmo gairdneri</name>
    <dbReference type="NCBI Taxonomy" id="8022"/>
    <lineage>
        <taxon>Eukaryota</taxon>
        <taxon>Metazoa</taxon>
        <taxon>Chordata</taxon>
        <taxon>Craniata</taxon>
        <taxon>Vertebrata</taxon>
        <taxon>Euteleostomi</taxon>
        <taxon>Actinopterygii</taxon>
        <taxon>Neopterygii</taxon>
        <taxon>Teleostei</taxon>
        <taxon>Protacanthopterygii</taxon>
        <taxon>Salmoniformes</taxon>
        <taxon>Salmonidae</taxon>
        <taxon>Salmoninae</taxon>
        <taxon>Oncorhynchus</taxon>
    </lineage>
</organism>
<keyword evidence="1" id="KW-0479">Metal-binding</keyword>
<keyword evidence="2 4" id="KW-0863">Zinc-finger</keyword>
<reference evidence="7" key="1">
    <citation type="submission" date="2020-07" db="EMBL/GenBank/DDBJ databases">
        <title>A long reads based de novo assembly of the rainbow trout Arlee double haploid line genome.</title>
        <authorList>
            <person name="Gao G."/>
            <person name="Palti Y."/>
        </authorList>
    </citation>
    <scope>NUCLEOTIDE SEQUENCE [LARGE SCALE GENOMIC DNA]</scope>
</reference>
<evidence type="ECO:0000256" key="4">
    <source>
        <dbReference type="PROSITE-ProRule" id="PRU00024"/>
    </source>
</evidence>
<dbReference type="CDD" id="cd19802">
    <property type="entry name" value="Bbox1_TRIM8-like"/>
    <property type="match status" value="1"/>
</dbReference>
<reference evidence="7" key="3">
    <citation type="submission" date="2025-09" db="UniProtKB">
        <authorList>
            <consortium name="Ensembl"/>
        </authorList>
    </citation>
    <scope>IDENTIFICATION</scope>
</reference>
<dbReference type="InterPro" id="IPR017907">
    <property type="entry name" value="Znf_RING_CS"/>
</dbReference>
<dbReference type="Proteomes" id="UP000694395">
    <property type="component" value="Chromosome 10"/>
</dbReference>
<dbReference type="Pfam" id="PF15227">
    <property type="entry name" value="zf-C3HC4_4"/>
    <property type="match status" value="1"/>
</dbReference>
<keyword evidence="3" id="KW-0862">Zinc</keyword>
<dbReference type="InterPro" id="IPR000315">
    <property type="entry name" value="Znf_B-box"/>
</dbReference>
<dbReference type="Gene3D" id="3.30.160.60">
    <property type="entry name" value="Classic Zinc Finger"/>
    <property type="match status" value="1"/>
</dbReference>
<sequence>MKSDWSMDRPIMFGKDTSGNQERVGSPCLSMKSDWSMDRPIMFGKDASELTASLLTEDHFRCSVCTEVLKEPVSIPCGHSYCRRCIETFWNQTDYYCPQCRKRFRTRPDLLTNSALEKVIEKLHQAGFKVPALPKHCYAGPGDVACDFCTEKQLKAVKSCLTCTASYCESHVRHHYTVAALQRHTLVEVSGNLEQKLCQLHHRALEVFCKTDHVSVCLVCALQDHRNHDVIKNERDTKETKITNQDQQAALRSETKLQRDLQQKKTELTNIIQLEQTLEKATWELTYHTKHFYRGFGDVLTKDWTTDSVVVAALGRPLDLYHNMLSCVFSPVIVRLDSRQCCGGCPRSSFRPVPQHVIMCFLSCDCQTGQQTVLWWLPSVVP</sequence>
<dbReference type="AlphaFoldDB" id="A0A8K9UHF6"/>
<evidence type="ECO:0000256" key="1">
    <source>
        <dbReference type="ARBA" id="ARBA00022723"/>
    </source>
</evidence>
<protein>
    <recommendedName>
        <fullName evidence="9">RING-type domain-containing protein</fullName>
    </recommendedName>
</protein>
<dbReference type="SMART" id="SM00336">
    <property type="entry name" value="BBOX"/>
    <property type="match status" value="1"/>
</dbReference>
<accession>A0A8K9UHF6</accession>
<keyword evidence="8" id="KW-1185">Reference proteome</keyword>
<dbReference type="SUPFAM" id="SSF57845">
    <property type="entry name" value="B-box zinc-binding domain"/>
    <property type="match status" value="1"/>
</dbReference>
<name>A0A8K9UHF6_ONCMY</name>
<dbReference type="SUPFAM" id="SSF57850">
    <property type="entry name" value="RING/U-box"/>
    <property type="match status" value="1"/>
</dbReference>
<evidence type="ECO:0000313" key="8">
    <source>
        <dbReference type="Proteomes" id="UP000694395"/>
    </source>
</evidence>
<dbReference type="Gene3D" id="4.10.830.40">
    <property type="match status" value="1"/>
</dbReference>
<evidence type="ECO:0000256" key="3">
    <source>
        <dbReference type="ARBA" id="ARBA00022833"/>
    </source>
</evidence>
<dbReference type="PANTHER" id="PTHR25465:SF5">
    <property type="entry name" value="E3 UBIQUITIN_ISG15 LIGASE TRIM25-RELATED"/>
    <property type="match status" value="1"/>
</dbReference>
<dbReference type="SMART" id="SM00184">
    <property type="entry name" value="RING"/>
    <property type="match status" value="1"/>
</dbReference>
<dbReference type="InterPro" id="IPR051051">
    <property type="entry name" value="E3_ubiq-ligase_TRIM/RNF"/>
</dbReference>
<dbReference type="InterPro" id="IPR001841">
    <property type="entry name" value="Znf_RING"/>
</dbReference>
<proteinExistence type="predicted"/>
<dbReference type="Ensembl" id="ENSOMYT00000122926.1">
    <property type="protein sequence ID" value="ENSOMYP00000109012.1"/>
    <property type="gene ID" value="ENSOMYG00000053975.1"/>
</dbReference>
<dbReference type="GeneTree" id="ENSGT01150000286922"/>
<dbReference type="CDD" id="cd19769">
    <property type="entry name" value="Bbox2_TRIM16-like"/>
    <property type="match status" value="1"/>
</dbReference>
<reference evidence="7" key="2">
    <citation type="submission" date="2025-08" db="UniProtKB">
        <authorList>
            <consortium name="Ensembl"/>
        </authorList>
    </citation>
    <scope>IDENTIFICATION</scope>
</reference>
<dbReference type="PROSITE" id="PS00518">
    <property type="entry name" value="ZF_RING_1"/>
    <property type="match status" value="1"/>
</dbReference>
<feature type="domain" description="RING-type" evidence="5">
    <location>
        <begin position="62"/>
        <end position="101"/>
    </location>
</feature>
<evidence type="ECO:0008006" key="9">
    <source>
        <dbReference type="Google" id="ProtNLM"/>
    </source>
</evidence>
<evidence type="ECO:0000259" key="6">
    <source>
        <dbReference type="PROSITE" id="PS50119"/>
    </source>
</evidence>
<evidence type="ECO:0000313" key="7">
    <source>
        <dbReference type="Ensembl" id="ENSOMYP00000109012.1"/>
    </source>
</evidence>
<dbReference type="PROSITE" id="PS50119">
    <property type="entry name" value="ZF_BBOX"/>
    <property type="match status" value="1"/>
</dbReference>
<dbReference type="PROSITE" id="PS50089">
    <property type="entry name" value="ZF_RING_2"/>
    <property type="match status" value="1"/>
</dbReference>
<evidence type="ECO:0000259" key="5">
    <source>
        <dbReference type="PROSITE" id="PS50089"/>
    </source>
</evidence>
<dbReference type="Gene3D" id="3.30.40.10">
    <property type="entry name" value="Zinc/RING finger domain, C3HC4 (zinc finger)"/>
    <property type="match status" value="1"/>
</dbReference>
<feature type="domain" description="B box-type" evidence="6">
    <location>
        <begin position="193"/>
        <end position="233"/>
    </location>
</feature>
<dbReference type="PANTHER" id="PTHR25465">
    <property type="entry name" value="B-BOX DOMAIN CONTAINING"/>
    <property type="match status" value="1"/>
</dbReference>